<accession>A0A4Z2FN17</accession>
<gene>
    <name evidence="2" type="ORF">EYF80_047192</name>
</gene>
<evidence type="ECO:0000313" key="3">
    <source>
        <dbReference type="Proteomes" id="UP000314294"/>
    </source>
</evidence>
<comment type="caution">
    <text evidence="2">The sequence shown here is derived from an EMBL/GenBank/DDBJ whole genome shotgun (WGS) entry which is preliminary data.</text>
</comment>
<evidence type="ECO:0000313" key="2">
    <source>
        <dbReference type="EMBL" id="TNN42636.1"/>
    </source>
</evidence>
<name>A0A4Z2FN17_9TELE</name>
<dbReference type="AlphaFoldDB" id="A0A4Z2FN17"/>
<organism evidence="2 3">
    <name type="scientific">Liparis tanakae</name>
    <name type="common">Tanaka's snailfish</name>
    <dbReference type="NCBI Taxonomy" id="230148"/>
    <lineage>
        <taxon>Eukaryota</taxon>
        <taxon>Metazoa</taxon>
        <taxon>Chordata</taxon>
        <taxon>Craniata</taxon>
        <taxon>Vertebrata</taxon>
        <taxon>Euteleostomi</taxon>
        <taxon>Actinopterygii</taxon>
        <taxon>Neopterygii</taxon>
        <taxon>Teleostei</taxon>
        <taxon>Neoteleostei</taxon>
        <taxon>Acanthomorphata</taxon>
        <taxon>Eupercaria</taxon>
        <taxon>Perciformes</taxon>
        <taxon>Cottioidei</taxon>
        <taxon>Cottales</taxon>
        <taxon>Liparidae</taxon>
        <taxon>Liparis</taxon>
    </lineage>
</organism>
<proteinExistence type="predicted"/>
<protein>
    <submittedName>
        <fullName evidence="2">Uncharacterized protein</fullName>
    </submittedName>
</protein>
<feature type="compositionally biased region" description="Basic and acidic residues" evidence="1">
    <location>
        <begin position="75"/>
        <end position="85"/>
    </location>
</feature>
<feature type="region of interest" description="Disordered" evidence="1">
    <location>
        <begin position="62"/>
        <end position="100"/>
    </location>
</feature>
<evidence type="ECO:0000256" key="1">
    <source>
        <dbReference type="SAM" id="MobiDB-lite"/>
    </source>
</evidence>
<keyword evidence="3" id="KW-1185">Reference proteome</keyword>
<dbReference type="Proteomes" id="UP000314294">
    <property type="component" value="Unassembled WGS sequence"/>
</dbReference>
<reference evidence="2 3" key="1">
    <citation type="submission" date="2019-03" db="EMBL/GenBank/DDBJ databases">
        <title>First draft genome of Liparis tanakae, snailfish: a comprehensive survey of snailfish specific genes.</title>
        <authorList>
            <person name="Kim W."/>
            <person name="Song I."/>
            <person name="Jeong J.-H."/>
            <person name="Kim D."/>
            <person name="Kim S."/>
            <person name="Ryu S."/>
            <person name="Song J.Y."/>
            <person name="Lee S.K."/>
        </authorList>
    </citation>
    <scope>NUCLEOTIDE SEQUENCE [LARGE SCALE GENOMIC DNA]</scope>
    <source>
        <tissue evidence="2">Muscle</tissue>
    </source>
</reference>
<sequence>MASCSVVQAATYLCLRYDVTHLADDVLLVVQLLVQRLGGGSRSVPPRGLLLRPPLGLRVSSPAGGIPVRLQSPESGHRPAGDEQRQPAPHVCASRKTHDQTVQVQSDRTLQVYPEVLKRVLTCRSVS</sequence>
<dbReference type="EMBL" id="SRLO01001023">
    <property type="protein sequence ID" value="TNN42636.1"/>
    <property type="molecule type" value="Genomic_DNA"/>
</dbReference>